<sequence length="248" mass="25182">MGHLLIINPNTSASVTDLLCRHAQPVAQAQGWQLRAVTARLGAPYISCEASYAVAAHSALDAWAAALAVPEPAPQAVLLACFGDPGLLALREASPVPVTGLAEASFIEARRLGRFAIVTGGARWAPMLQRLAQQLGYAEALAGIHTVAPSGAEMAANPLAARALLAQACREAVAQWGVQSVVLGGAGLAGQAALLQDTVPVPVIDSVQAGLRVLLGGQAPAGAGRSAAGFFTRWQGLSPELQALGAAP</sequence>
<organism evidence="2 3">
    <name type="scientific">Curvibacter cyanobacteriorum</name>
    <dbReference type="NCBI Taxonomy" id="3026422"/>
    <lineage>
        <taxon>Bacteria</taxon>
        <taxon>Pseudomonadati</taxon>
        <taxon>Pseudomonadota</taxon>
        <taxon>Betaproteobacteria</taxon>
        <taxon>Burkholderiales</taxon>
        <taxon>Comamonadaceae</taxon>
        <taxon>Curvibacter</taxon>
    </lineage>
</organism>
<dbReference type="Pfam" id="PF01177">
    <property type="entry name" value="Asp_Glu_race"/>
    <property type="match status" value="1"/>
</dbReference>
<dbReference type="InterPro" id="IPR053714">
    <property type="entry name" value="Iso_Racemase_Enz_sf"/>
</dbReference>
<dbReference type="Proteomes" id="UP001528673">
    <property type="component" value="Unassembled WGS sequence"/>
</dbReference>
<dbReference type="InterPro" id="IPR015942">
    <property type="entry name" value="Asp/Glu/hydantoin_racemase"/>
</dbReference>
<evidence type="ECO:0000313" key="2">
    <source>
        <dbReference type="EMBL" id="MDD0840536.1"/>
    </source>
</evidence>
<evidence type="ECO:0000313" key="3">
    <source>
        <dbReference type="Proteomes" id="UP001528673"/>
    </source>
</evidence>
<protein>
    <submittedName>
        <fullName evidence="2">Aspartate/glutamate racemase family protein</fullName>
    </submittedName>
</protein>
<gene>
    <name evidence="2" type="ORF">PSQ40_18295</name>
</gene>
<dbReference type="Gene3D" id="3.40.50.12500">
    <property type="match status" value="1"/>
</dbReference>
<name>A0ABT5N4E9_9BURK</name>
<evidence type="ECO:0000256" key="1">
    <source>
        <dbReference type="ARBA" id="ARBA00038414"/>
    </source>
</evidence>
<dbReference type="PANTHER" id="PTHR28047">
    <property type="entry name" value="PROTEIN DCG1"/>
    <property type="match status" value="1"/>
</dbReference>
<comment type="similarity">
    <text evidence="1">Belongs to the HyuE racemase family.</text>
</comment>
<keyword evidence="3" id="KW-1185">Reference proteome</keyword>
<reference evidence="2 3" key="1">
    <citation type="submission" date="2023-02" db="EMBL/GenBank/DDBJ databases">
        <title>Bacterial whole genomic sequence of Curvibacter sp. HBC61.</title>
        <authorList>
            <person name="Le V."/>
            <person name="Ko S.-R."/>
            <person name="Ahn C.-Y."/>
            <person name="Oh H.-M."/>
        </authorList>
    </citation>
    <scope>NUCLEOTIDE SEQUENCE [LARGE SCALE GENOMIC DNA]</scope>
    <source>
        <strain evidence="2 3">HBC61</strain>
    </source>
</reference>
<accession>A0ABT5N4E9</accession>
<dbReference type="InterPro" id="IPR052186">
    <property type="entry name" value="Hydantoin_racemase-like"/>
</dbReference>
<comment type="caution">
    <text evidence="2">The sequence shown here is derived from an EMBL/GenBank/DDBJ whole genome shotgun (WGS) entry which is preliminary data.</text>
</comment>
<dbReference type="PANTHER" id="PTHR28047:SF5">
    <property type="entry name" value="PROTEIN DCG1"/>
    <property type="match status" value="1"/>
</dbReference>
<dbReference type="RefSeq" id="WP_273953379.1">
    <property type="nucleotide sequence ID" value="NZ_JAQSIP010000010.1"/>
</dbReference>
<proteinExistence type="inferred from homology"/>
<dbReference type="EMBL" id="JAQSIP010000010">
    <property type="protein sequence ID" value="MDD0840536.1"/>
    <property type="molecule type" value="Genomic_DNA"/>
</dbReference>